<evidence type="ECO:0008006" key="4">
    <source>
        <dbReference type="Google" id="ProtNLM"/>
    </source>
</evidence>
<evidence type="ECO:0000313" key="2">
    <source>
        <dbReference type="EMBL" id="MFC7098057.1"/>
    </source>
</evidence>
<dbReference type="GeneID" id="79271023"/>
<dbReference type="AlphaFoldDB" id="A0ABD5WWX1"/>
<dbReference type="EMBL" id="JBHTAG010000003">
    <property type="protein sequence ID" value="MFC7098057.1"/>
    <property type="molecule type" value="Genomic_DNA"/>
</dbReference>
<feature type="region of interest" description="Disordered" evidence="1">
    <location>
        <begin position="1"/>
        <end position="46"/>
    </location>
</feature>
<keyword evidence="3" id="KW-1185">Reference proteome</keyword>
<accession>A0ABD5WWX1</accession>
<evidence type="ECO:0000256" key="1">
    <source>
        <dbReference type="SAM" id="MobiDB-lite"/>
    </source>
</evidence>
<dbReference type="Pfam" id="PF24336">
    <property type="entry name" value="DUF7504"/>
    <property type="match status" value="1"/>
</dbReference>
<protein>
    <recommendedName>
        <fullName evidence="4">DUF835 domain-containing protein</fullName>
    </recommendedName>
</protein>
<proteinExistence type="predicted"/>
<evidence type="ECO:0000313" key="3">
    <source>
        <dbReference type="Proteomes" id="UP001596388"/>
    </source>
</evidence>
<organism evidence="2 3">
    <name type="scientific">Halobaculum marinum</name>
    <dbReference type="NCBI Taxonomy" id="3031996"/>
    <lineage>
        <taxon>Archaea</taxon>
        <taxon>Methanobacteriati</taxon>
        <taxon>Methanobacteriota</taxon>
        <taxon>Stenosarchaea group</taxon>
        <taxon>Halobacteria</taxon>
        <taxon>Halobacteriales</taxon>
        <taxon>Haloferacaceae</taxon>
        <taxon>Halobaculum</taxon>
    </lineage>
</organism>
<dbReference type="RefSeq" id="WP_276237447.1">
    <property type="nucleotide sequence ID" value="NZ_CP119989.1"/>
</dbReference>
<name>A0ABD5WWX1_9EURY</name>
<sequence length="210" mass="22668">MSGSRANEGVGPRRAASESAVGSEETASTERAVSSKAELVLTPPGAERRTMLKRQAVGSYVDHPTVVEFTYDTDPLALHERWRADVGSPPCHMVVDASGTGEIPGPRVAADGGSFAVEGAHPQDLTGLCMKWQDALEEARNHGTLFVTFDSVTALLQYVDLREAYRFLHTLVAGVHRVGARAQFYIDPKAHDDRTVSTVQGLFDAVRHIG</sequence>
<dbReference type="InterPro" id="IPR055927">
    <property type="entry name" value="DUF7504"/>
</dbReference>
<gene>
    <name evidence="2" type="ORF">ACFQKD_12160</name>
</gene>
<reference evidence="2 3" key="1">
    <citation type="journal article" date="2019" name="Int. J. Syst. Evol. Microbiol.">
        <title>The Global Catalogue of Microorganisms (GCM) 10K type strain sequencing project: providing services to taxonomists for standard genome sequencing and annotation.</title>
        <authorList>
            <consortium name="The Broad Institute Genomics Platform"/>
            <consortium name="The Broad Institute Genome Sequencing Center for Infectious Disease"/>
            <person name="Wu L."/>
            <person name="Ma J."/>
        </authorList>
    </citation>
    <scope>NUCLEOTIDE SEQUENCE [LARGE SCALE GENOMIC DNA]</scope>
    <source>
        <strain evidence="2 3">DT55</strain>
    </source>
</reference>
<comment type="caution">
    <text evidence="2">The sequence shown here is derived from an EMBL/GenBank/DDBJ whole genome shotgun (WGS) entry which is preliminary data.</text>
</comment>
<dbReference type="Proteomes" id="UP001596388">
    <property type="component" value="Unassembled WGS sequence"/>
</dbReference>